<proteinExistence type="predicted"/>
<accession>A0A1C7LYP8</accession>
<dbReference type="Proteomes" id="UP000092993">
    <property type="component" value="Unassembled WGS sequence"/>
</dbReference>
<evidence type="ECO:0000313" key="3">
    <source>
        <dbReference type="Proteomes" id="UP000092993"/>
    </source>
</evidence>
<organism evidence="2 3">
    <name type="scientific">Grifola frondosa</name>
    <name type="common">Maitake</name>
    <name type="synonym">Polyporus frondosus</name>
    <dbReference type="NCBI Taxonomy" id="5627"/>
    <lineage>
        <taxon>Eukaryota</taxon>
        <taxon>Fungi</taxon>
        <taxon>Dikarya</taxon>
        <taxon>Basidiomycota</taxon>
        <taxon>Agaricomycotina</taxon>
        <taxon>Agaricomycetes</taxon>
        <taxon>Polyporales</taxon>
        <taxon>Grifolaceae</taxon>
        <taxon>Grifola</taxon>
    </lineage>
</organism>
<dbReference type="PANTHER" id="PTHR34689">
    <property type="entry name" value="NUCLEIC ACID-BINDING PROTEIN"/>
    <property type="match status" value="1"/>
</dbReference>
<dbReference type="OMA" id="TMPHEKY"/>
<sequence>MSRSPLAYTRPLRSRSRSRSRERRSRSRSPRIRQEPSQLPSPTALREDTRDRRDRRRGRSLSRSPTVESGGERRKERRRQRSRSVSSSSSTSSDRRRHKRRKEKHRKHSRSKSRDREKKERKKEKKEKKDKKKVKSGAVSHQWGKYGLINETDLYNKEQEFRAWLVEERKINPETISKDQTKKEFAKFVEDYNTATLPHEKFYHMEAYERRMSALRAGEDIYEQGAADELELRRVQNERIEAGKMKLLGMDIKHNMGVRMDGTVFDG</sequence>
<dbReference type="STRING" id="5627.A0A1C7LYP8"/>
<protein>
    <submittedName>
        <fullName evidence="2">Uncharacterized protein</fullName>
    </submittedName>
</protein>
<comment type="caution">
    <text evidence="2">The sequence shown here is derived from an EMBL/GenBank/DDBJ whole genome shotgun (WGS) entry which is preliminary data.</text>
</comment>
<feature type="compositionally biased region" description="Basic residues" evidence="1">
    <location>
        <begin position="119"/>
        <end position="135"/>
    </location>
</feature>
<dbReference type="EMBL" id="LUGG01000015">
    <property type="protein sequence ID" value="OBZ69821.1"/>
    <property type="molecule type" value="Genomic_DNA"/>
</dbReference>
<dbReference type="AlphaFoldDB" id="A0A1C7LYP8"/>
<feature type="compositionally biased region" description="Basic residues" evidence="1">
    <location>
        <begin position="95"/>
        <end position="111"/>
    </location>
</feature>
<reference evidence="2 3" key="1">
    <citation type="submission" date="2016-03" db="EMBL/GenBank/DDBJ databases">
        <title>Whole genome sequencing of Grifola frondosa 9006-11.</title>
        <authorList>
            <person name="Min B."/>
            <person name="Park H."/>
            <person name="Kim J.-G."/>
            <person name="Cho H."/>
            <person name="Oh Y.-L."/>
            <person name="Kong W.-S."/>
            <person name="Choi I.-G."/>
        </authorList>
    </citation>
    <scope>NUCLEOTIDE SEQUENCE [LARGE SCALE GENOMIC DNA]</scope>
    <source>
        <strain evidence="2 3">9006-11</strain>
    </source>
</reference>
<feature type="compositionally biased region" description="Low complexity" evidence="1">
    <location>
        <begin position="83"/>
        <end position="92"/>
    </location>
</feature>
<keyword evidence="3" id="KW-1185">Reference proteome</keyword>
<gene>
    <name evidence="2" type="ORF">A0H81_10204</name>
</gene>
<feature type="compositionally biased region" description="Basic residues" evidence="1">
    <location>
        <begin position="12"/>
        <end position="31"/>
    </location>
</feature>
<feature type="region of interest" description="Disordered" evidence="1">
    <location>
        <begin position="1"/>
        <end position="139"/>
    </location>
</feature>
<evidence type="ECO:0000313" key="2">
    <source>
        <dbReference type="EMBL" id="OBZ69821.1"/>
    </source>
</evidence>
<dbReference type="PANTHER" id="PTHR34689:SF1">
    <property type="entry name" value="NUCLEIC ACID-BINDING PROTEIN"/>
    <property type="match status" value="1"/>
</dbReference>
<evidence type="ECO:0000256" key="1">
    <source>
        <dbReference type="SAM" id="MobiDB-lite"/>
    </source>
</evidence>
<name>A0A1C7LYP8_GRIFR</name>
<dbReference type="OrthoDB" id="2538345at2759"/>